<reference evidence="2" key="1">
    <citation type="submission" date="2020-05" db="EMBL/GenBank/DDBJ databases">
        <authorList>
            <person name="Chiriac C."/>
            <person name="Salcher M."/>
            <person name="Ghai R."/>
            <person name="Kavagutti S V."/>
        </authorList>
    </citation>
    <scope>NUCLEOTIDE SEQUENCE</scope>
</reference>
<organism evidence="2">
    <name type="scientific">uncultured Caudovirales phage</name>
    <dbReference type="NCBI Taxonomy" id="2100421"/>
    <lineage>
        <taxon>Viruses</taxon>
        <taxon>Duplodnaviria</taxon>
        <taxon>Heunggongvirae</taxon>
        <taxon>Uroviricota</taxon>
        <taxon>Caudoviricetes</taxon>
        <taxon>Peduoviridae</taxon>
        <taxon>Maltschvirus</taxon>
        <taxon>Maltschvirus maltsch</taxon>
    </lineage>
</organism>
<evidence type="ECO:0000313" key="2">
    <source>
        <dbReference type="EMBL" id="CAB4170107.1"/>
    </source>
</evidence>
<name>A0A6J5PGB9_9CAUD</name>
<feature type="compositionally biased region" description="Basic and acidic residues" evidence="1">
    <location>
        <begin position="149"/>
        <end position="161"/>
    </location>
</feature>
<evidence type="ECO:0000313" key="3">
    <source>
        <dbReference type="EMBL" id="CAB4198015.1"/>
    </source>
</evidence>
<dbReference type="EMBL" id="LR797363">
    <property type="protein sequence ID" value="CAB4210883.1"/>
    <property type="molecule type" value="Genomic_DNA"/>
</dbReference>
<evidence type="ECO:0000313" key="4">
    <source>
        <dbReference type="EMBL" id="CAB4210883.1"/>
    </source>
</evidence>
<dbReference type="EMBL" id="LR796854">
    <property type="protein sequence ID" value="CAB4170107.1"/>
    <property type="molecule type" value="Genomic_DNA"/>
</dbReference>
<dbReference type="EMBL" id="LR797267">
    <property type="protein sequence ID" value="CAB4198015.1"/>
    <property type="molecule type" value="Genomic_DNA"/>
</dbReference>
<gene>
    <name evidence="3" type="ORF">UFOVP1318_49</name>
    <name evidence="4" type="ORF">UFOVP1430_53</name>
    <name evidence="2" type="ORF">UFOVP903_55</name>
</gene>
<sequence>MSLGIYATTTSLQVLMVGTVFDTATTALASKLITHSENEVNKWLSKRYDVTALSASVPPLVTSLTETLAEGYVYQRMSRGGKEADQRGKILIGQVLENLKLISDYKLDLVDSGGAVVVDMSQTAYRVLSSTSGYTDTFNEDDPLDWGVDPDKLSDIEDGRE</sequence>
<feature type="region of interest" description="Disordered" evidence="1">
    <location>
        <begin position="139"/>
        <end position="161"/>
    </location>
</feature>
<accession>A0A6J5PGB9</accession>
<protein>
    <submittedName>
        <fullName evidence="2">Uncharacterized protein</fullName>
    </submittedName>
</protein>
<evidence type="ECO:0000256" key="1">
    <source>
        <dbReference type="SAM" id="MobiDB-lite"/>
    </source>
</evidence>
<proteinExistence type="predicted"/>